<comment type="caution">
    <text evidence="2">The sequence shown here is derived from an EMBL/GenBank/DDBJ whole genome shotgun (WGS) entry which is preliminary data.</text>
</comment>
<accession>A0AAU9K274</accession>
<evidence type="ECO:0000256" key="1">
    <source>
        <dbReference type="SAM" id="MobiDB-lite"/>
    </source>
</evidence>
<dbReference type="Proteomes" id="UP001162131">
    <property type="component" value="Unassembled WGS sequence"/>
</dbReference>
<organism evidence="2 3">
    <name type="scientific">Blepharisma stoltei</name>
    <dbReference type="NCBI Taxonomy" id="1481888"/>
    <lineage>
        <taxon>Eukaryota</taxon>
        <taxon>Sar</taxon>
        <taxon>Alveolata</taxon>
        <taxon>Ciliophora</taxon>
        <taxon>Postciliodesmatophora</taxon>
        <taxon>Heterotrichea</taxon>
        <taxon>Heterotrichida</taxon>
        <taxon>Blepharismidae</taxon>
        <taxon>Blepharisma</taxon>
    </lineage>
</organism>
<name>A0AAU9K274_9CILI</name>
<reference evidence="2" key="1">
    <citation type="submission" date="2021-09" db="EMBL/GenBank/DDBJ databases">
        <authorList>
            <consortium name="AG Swart"/>
            <person name="Singh M."/>
            <person name="Singh A."/>
            <person name="Seah K."/>
            <person name="Emmerich C."/>
        </authorList>
    </citation>
    <scope>NUCLEOTIDE SEQUENCE</scope>
    <source>
        <strain evidence="2">ATCC30299</strain>
    </source>
</reference>
<sequence>MERFSLQTKNSIKEDNNDEPEEYYIIPRSSYLNNADKYDNSRYKPSISENFLESPSKSVSSNHYLEKRFRPYLRASRHVTAVRNHFDLQSNSFFDRAKEDQKSFLQKSPSKDCNFHVSRLPEIPVTKELEIKCKIVHSFRNLYSANRKIRDSPNKDAGKSHRISNSISYIKGAPYKYCNGNCGNSCFCQDRSFVHVRHNSGGLKMVEKNDAKGVHQLREMYLDPVKFSRNSLSLINKVK</sequence>
<proteinExistence type="predicted"/>
<evidence type="ECO:0000313" key="3">
    <source>
        <dbReference type="Proteomes" id="UP001162131"/>
    </source>
</evidence>
<feature type="region of interest" description="Disordered" evidence="1">
    <location>
        <begin position="1"/>
        <end position="20"/>
    </location>
</feature>
<keyword evidence="3" id="KW-1185">Reference proteome</keyword>
<feature type="compositionally biased region" description="Polar residues" evidence="1">
    <location>
        <begin position="1"/>
        <end position="10"/>
    </location>
</feature>
<protein>
    <submittedName>
        <fullName evidence="2">Uncharacterized protein</fullName>
    </submittedName>
</protein>
<gene>
    <name evidence="2" type="ORF">BSTOLATCC_MIC53550</name>
</gene>
<dbReference type="AlphaFoldDB" id="A0AAU9K274"/>
<evidence type="ECO:0000313" key="2">
    <source>
        <dbReference type="EMBL" id="CAG9331481.1"/>
    </source>
</evidence>
<dbReference type="EMBL" id="CAJZBQ010000053">
    <property type="protein sequence ID" value="CAG9331481.1"/>
    <property type="molecule type" value="Genomic_DNA"/>
</dbReference>